<reference evidence="3" key="1">
    <citation type="journal article" date="2019" name="Int. J. Syst. Evol. Microbiol.">
        <title>The Global Catalogue of Microorganisms (GCM) 10K type strain sequencing project: providing services to taxonomists for standard genome sequencing and annotation.</title>
        <authorList>
            <consortium name="The Broad Institute Genomics Platform"/>
            <consortium name="The Broad Institute Genome Sequencing Center for Infectious Disease"/>
            <person name="Wu L."/>
            <person name="Ma J."/>
        </authorList>
    </citation>
    <scope>NUCLEOTIDE SEQUENCE [LARGE SCALE GENOMIC DNA]</scope>
    <source>
        <strain evidence="3">KCTC 42899</strain>
    </source>
</reference>
<organism evidence="2 3">
    <name type="scientific">Paracoccus mangrovi</name>
    <dbReference type="NCBI Taxonomy" id="1715645"/>
    <lineage>
        <taxon>Bacteria</taxon>
        <taxon>Pseudomonadati</taxon>
        <taxon>Pseudomonadota</taxon>
        <taxon>Alphaproteobacteria</taxon>
        <taxon>Rhodobacterales</taxon>
        <taxon>Paracoccaceae</taxon>
        <taxon>Paracoccus</taxon>
    </lineage>
</organism>
<name>A0ABV7R4L6_9RHOB</name>
<evidence type="ECO:0000259" key="1">
    <source>
        <dbReference type="Pfam" id="PF01575"/>
    </source>
</evidence>
<proteinExistence type="predicted"/>
<dbReference type="PANTHER" id="PTHR43664">
    <property type="entry name" value="MONOAMINE OXIDASE-RELATED"/>
    <property type="match status" value="1"/>
</dbReference>
<dbReference type="PANTHER" id="PTHR43664:SF1">
    <property type="entry name" value="BETA-METHYLMALYL-COA DEHYDRATASE"/>
    <property type="match status" value="1"/>
</dbReference>
<dbReference type="InterPro" id="IPR029069">
    <property type="entry name" value="HotDog_dom_sf"/>
</dbReference>
<accession>A0ABV7R4L6</accession>
<dbReference type="SUPFAM" id="SSF54637">
    <property type="entry name" value="Thioesterase/thiol ester dehydrase-isomerase"/>
    <property type="match status" value="1"/>
</dbReference>
<keyword evidence="3" id="KW-1185">Reference proteome</keyword>
<sequence>MAEIGKHARGLPGLPQAHAEIPVWNAENWYFEDFTPGDRIRSIRRTISEGEAMLFNSLVMDHHPYVSDQPFAEREGAFGRRLVAGAMVFSYGLGLAATNCLNSFSYGYDRLRFIAPVFIGDTIYTIRENLSKDIHDLKQGKVRVSYSVYKDEGTLVLYAEHLMTALYRDPGRFRVEAETRLAQKAAATSPAHEEAND</sequence>
<dbReference type="Proteomes" id="UP001595721">
    <property type="component" value="Unassembled WGS sequence"/>
</dbReference>
<dbReference type="InterPro" id="IPR002539">
    <property type="entry name" value="MaoC-like_dom"/>
</dbReference>
<dbReference type="RefSeq" id="WP_374426212.1">
    <property type="nucleotide sequence ID" value="NZ_JBHRXJ010000004.1"/>
</dbReference>
<dbReference type="EMBL" id="JBHRXJ010000004">
    <property type="protein sequence ID" value="MFC3527913.1"/>
    <property type="molecule type" value="Genomic_DNA"/>
</dbReference>
<dbReference type="Gene3D" id="3.10.129.10">
    <property type="entry name" value="Hotdog Thioesterase"/>
    <property type="match status" value="1"/>
</dbReference>
<dbReference type="InterPro" id="IPR052342">
    <property type="entry name" value="MCH/BMMD"/>
</dbReference>
<protein>
    <submittedName>
        <fullName evidence="2">MaoC family dehydratase</fullName>
    </submittedName>
</protein>
<evidence type="ECO:0000313" key="3">
    <source>
        <dbReference type="Proteomes" id="UP001595721"/>
    </source>
</evidence>
<comment type="caution">
    <text evidence="2">The sequence shown here is derived from an EMBL/GenBank/DDBJ whole genome shotgun (WGS) entry which is preliminary data.</text>
</comment>
<dbReference type="Pfam" id="PF01575">
    <property type="entry name" value="MaoC_dehydratas"/>
    <property type="match status" value="1"/>
</dbReference>
<feature type="domain" description="MaoC-like" evidence="1">
    <location>
        <begin position="37"/>
        <end position="148"/>
    </location>
</feature>
<gene>
    <name evidence="2" type="ORF">ACFOMH_06955</name>
</gene>
<evidence type="ECO:0000313" key="2">
    <source>
        <dbReference type="EMBL" id="MFC3527913.1"/>
    </source>
</evidence>